<dbReference type="NCBIfam" id="TIGR04484">
    <property type="entry name" value="thiosulf_SoxA"/>
    <property type="match status" value="1"/>
</dbReference>
<keyword evidence="6" id="KW-0808">Transferase</keyword>
<dbReference type="GO" id="GO:0016740">
    <property type="term" value="F:transferase activity"/>
    <property type="evidence" value="ECO:0007669"/>
    <property type="project" value="UniProtKB-KW"/>
</dbReference>
<evidence type="ECO:0000256" key="12">
    <source>
        <dbReference type="ARBA" id="ARBA00025746"/>
    </source>
</evidence>
<dbReference type="Gene3D" id="1.10.760.10">
    <property type="entry name" value="Cytochrome c-like domain"/>
    <property type="match status" value="2"/>
</dbReference>
<dbReference type="GO" id="GO:0020037">
    <property type="term" value="F:heme binding"/>
    <property type="evidence" value="ECO:0007669"/>
    <property type="project" value="InterPro"/>
</dbReference>
<dbReference type="AlphaFoldDB" id="A0A3B0ZJG4"/>
<evidence type="ECO:0000256" key="2">
    <source>
        <dbReference type="ARBA" id="ARBA00012408"/>
    </source>
</evidence>
<keyword evidence="4" id="KW-0813">Transport</keyword>
<dbReference type="Pfam" id="PF21342">
    <property type="entry name" value="SoxA-TsdA_cyt-c"/>
    <property type="match status" value="1"/>
</dbReference>
<dbReference type="GO" id="GO:0042597">
    <property type="term" value="C:periplasmic space"/>
    <property type="evidence" value="ECO:0007669"/>
    <property type="project" value="UniProtKB-SubCell"/>
</dbReference>
<proteinExistence type="inferred from homology"/>
<keyword evidence="5" id="KW-0349">Heme</keyword>
<accession>A0A3B0ZJG4</accession>
<evidence type="ECO:0000259" key="15">
    <source>
        <dbReference type="Pfam" id="PF21342"/>
    </source>
</evidence>
<sequence>MKKLLMISWAAVACAIGAVPILAQASPASDLKDFRAYFFKKFPGVSLQEFSNGVYAIDKNRRLEWEAMEEFPPYEPALDIGKELFEKPFKNGKTYSSCFKNGGIGIRQNYPYFNKRTGKVKTLAAEINQCRVKNGEKKLKWKKGKLAAIIAYMSYTSRGKKVNVIVPNDSRAIAIYNRGKTSFYAKRGQLNFSCADCHVYNSGMMARSNLLSPALGHVSHFPVYRKKWEFKGKGALGGLGTIQRRYGGCNKQVRAKPFKAQSAEYTALEYFHTYMSNGIKINAPGVRQ</sequence>
<evidence type="ECO:0000313" key="16">
    <source>
        <dbReference type="EMBL" id="VAW91791.1"/>
    </source>
</evidence>
<evidence type="ECO:0000256" key="11">
    <source>
        <dbReference type="ARBA" id="ARBA00023004"/>
    </source>
</evidence>
<keyword evidence="9" id="KW-0574">Periplasm</keyword>
<evidence type="ECO:0000256" key="10">
    <source>
        <dbReference type="ARBA" id="ARBA00022982"/>
    </source>
</evidence>
<keyword evidence="7" id="KW-0479">Metal-binding</keyword>
<dbReference type="GO" id="GO:0070069">
    <property type="term" value="C:cytochrome complex"/>
    <property type="evidence" value="ECO:0007669"/>
    <property type="project" value="InterPro"/>
</dbReference>
<evidence type="ECO:0000256" key="13">
    <source>
        <dbReference type="ARBA" id="ARBA00048077"/>
    </source>
</evidence>
<keyword evidence="8" id="KW-0732">Signal</keyword>
<evidence type="ECO:0000256" key="3">
    <source>
        <dbReference type="ARBA" id="ARBA00019364"/>
    </source>
</evidence>
<evidence type="ECO:0000256" key="8">
    <source>
        <dbReference type="ARBA" id="ARBA00022729"/>
    </source>
</evidence>
<dbReference type="InterPro" id="IPR025710">
    <property type="entry name" value="SoxA"/>
</dbReference>
<evidence type="ECO:0000256" key="6">
    <source>
        <dbReference type="ARBA" id="ARBA00022679"/>
    </source>
</evidence>
<name>A0A3B0ZJG4_9ZZZZ</name>
<comment type="similarity">
    <text evidence="12">Belongs to the SoxA family.</text>
</comment>
<evidence type="ECO:0000256" key="1">
    <source>
        <dbReference type="ARBA" id="ARBA00004418"/>
    </source>
</evidence>
<comment type="catalytic activity">
    <reaction evidence="14">
        <text>S-sulfanyl-L-cysteinyl-[SoxY protein] + thiosulfate + 2 Fe(III)-[cytochrome c] = S-(2-sulfodisulfanyl)-L-cysteinyl-[SoxY protein] + 2 Fe(II)-[cytochrome c] + 2 H(+)</text>
        <dbReference type="Rhea" id="RHEA:51224"/>
        <dbReference type="Rhea" id="RHEA-COMP:10350"/>
        <dbReference type="Rhea" id="RHEA-COMP:14399"/>
        <dbReference type="Rhea" id="RHEA-COMP:14689"/>
        <dbReference type="Rhea" id="RHEA-COMP:14690"/>
        <dbReference type="ChEBI" id="CHEBI:15378"/>
        <dbReference type="ChEBI" id="CHEBI:29033"/>
        <dbReference type="ChEBI" id="CHEBI:29034"/>
        <dbReference type="ChEBI" id="CHEBI:33542"/>
        <dbReference type="ChEBI" id="CHEBI:61963"/>
        <dbReference type="ChEBI" id="CHEBI:140664"/>
        <dbReference type="EC" id="2.8.5.2"/>
    </reaction>
</comment>
<dbReference type="InterPro" id="IPR036909">
    <property type="entry name" value="Cyt_c-like_dom_sf"/>
</dbReference>
<organism evidence="16">
    <name type="scientific">hydrothermal vent metagenome</name>
    <dbReference type="NCBI Taxonomy" id="652676"/>
    <lineage>
        <taxon>unclassified sequences</taxon>
        <taxon>metagenomes</taxon>
        <taxon>ecological metagenomes</taxon>
    </lineage>
</organism>
<evidence type="ECO:0000256" key="9">
    <source>
        <dbReference type="ARBA" id="ARBA00022764"/>
    </source>
</evidence>
<reference evidence="16" key="1">
    <citation type="submission" date="2018-06" db="EMBL/GenBank/DDBJ databases">
        <authorList>
            <person name="Zhirakovskaya E."/>
        </authorList>
    </citation>
    <scope>NUCLEOTIDE SEQUENCE</scope>
</reference>
<dbReference type="GO" id="GO:0019417">
    <property type="term" value="P:sulfur oxidation"/>
    <property type="evidence" value="ECO:0007669"/>
    <property type="project" value="InterPro"/>
</dbReference>
<keyword evidence="11" id="KW-0408">Iron</keyword>
<feature type="domain" description="Cytochrome c" evidence="15">
    <location>
        <begin position="81"/>
        <end position="162"/>
    </location>
</feature>
<evidence type="ECO:0000256" key="4">
    <source>
        <dbReference type="ARBA" id="ARBA00022448"/>
    </source>
</evidence>
<dbReference type="EMBL" id="UOFS01000006">
    <property type="protein sequence ID" value="VAW91791.1"/>
    <property type="molecule type" value="Genomic_DNA"/>
</dbReference>
<dbReference type="GO" id="GO:0046872">
    <property type="term" value="F:metal ion binding"/>
    <property type="evidence" value="ECO:0007669"/>
    <property type="project" value="UniProtKB-KW"/>
</dbReference>
<dbReference type="InterPro" id="IPR009056">
    <property type="entry name" value="Cyt_c-like_dom"/>
</dbReference>
<protein>
    <recommendedName>
        <fullName evidence="3">L-cysteine S-thiosulfotransferase subunit SoxA</fullName>
        <ecNumber evidence="2">2.8.5.2</ecNumber>
    </recommendedName>
</protein>
<evidence type="ECO:0000256" key="14">
    <source>
        <dbReference type="ARBA" id="ARBA00048423"/>
    </source>
</evidence>
<evidence type="ECO:0000256" key="5">
    <source>
        <dbReference type="ARBA" id="ARBA00022617"/>
    </source>
</evidence>
<dbReference type="GO" id="GO:0016669">
    <property type="term" value="F:oxidoreductase activity, acting on a sulfur group of donors, cytochrome as acceptor"/>
    <property type="evidence" value="ECO:0007669"/>
    <property type="project" value="InterPro"/>
</dbReference>
<evidence type="ECO:0000256" key="7">
    <source>
        <dbReference type="ARBA" id="ARBA00022723"/>
    </source>
</evidence>
<dbReference type="PIRSF" id="PIRSF038455">
    <property type="entry name" value="SoxA"/>
    <property type="match status" value="1"/>
</dbReference>
<keyword evidence="10" id="KW-0249">Electron transport</keyword>
<dbReference type="SUPFAM" id="SSF46626">
    <property type="entry name" value="Cytochrome c"/>
    <property type="match status" value="2"/>
</dbReference>
<gene>
    <name evidence="16" type="ORF">MNBD_GAMMA22-2817</name>
</gene>
<comment type="subcellular location">
    <subcellularLocation>
        <location evidence="1">Periplasm</location>
    </subcellularLocation>
</comment>
<comment type="catalytic activity">
    <reaction evidence="13">
        <text>L-cysteinyl-[SoxY protein] + thiosulfate + 2 Fe(III)-[cytochrome c] = S-sulfosulfanyl-L-cysteinyl-[SoxY protein] + 2 Fe(II)-[cytochrome c] + 2 H(+)</text>
        <dbReference type="Rhea" id="RHEA:56720"/>
        <dbReference type="Rhea" id="RHEA-COMP:10350"/>
        <dbReference type="Rhea" id="RHEA-COMP:14328"/>
        <dbReference type="Rhea" id="RHEA-COMP:14399"/>
        <dbReference type="Rhea" id="RHEA-COMP:14691"/>
        <dbReference type="ChEBI" id="CHEBI:15378"/>
        <dbReference type="ChEBI" id="CHEBI:29033"/>
        <dbReference type="ChEBI" id="CHEBI:29034"/>
        <dbReference type="ChEBI" id="CHEBI:29950"/>
        <dbReference type="ChEBI" id="CHEBI:33542"/>
        <dbReference type="ChEBI" id="CHEBI:139321"/>
        <dbReference type="EC" id="2.8.5.2"/>
    </reaction>
</comment>
<dbReference type="GO" id="GO:0009055">
    <property type="term" value="F:electron transfer activity"/>
    <property type="evidence" value="ECO:0007669"/>
    <property type="project" value="InterPro"/>
</dbReference>
<dbReference type="EC" id="2.8.5.2" evidence="2"/>